<dbReference type="PANTHER" id="PTHR43420:SF44">
    <property type="entry name" value="ACETYLTRANSFERASE YPEA"/>
    <property type="match status" value="1"/>
</dbReference>
<dbReference type="EMBL" id="HBKQ01027412">
    <property type="protein sequence ID" value="CAE2245583.1"/>
    <property type="molecule type" value="Transcribed_RNA"/>
</dbReference>
<name>A0A7S4J080_9STRA</name>
<evidence type="ECO:0000256" key="1">
    <source>
        <dbReference type="ARBA" id="ARBA00022679"/>
    </source>
</evidence>
<evidence type="ECO:0000256" key="2">
    <source>
        <dbReference type="ARBA" id="ARBA00023315"/>
    </source>
</evidence>
<sequence>MEIEARAPSNQKIIRNDEDEDDSNRTILIEILSEKYFERAREIENEFSGTGKGFCFGLCSYSHCPRSKEDFASTYSNDPDRRSTYALAIRKSDESVVGVMCLRQGGQNNRFDENMMHKPKADEMYVEHIAVTKESRGMGAGTKLLQWAEEKAKERDATMMSLGVVRGNPAKNLYLRFGFTDVGGSLCISSCLIGRPNGRFGADMMEKQLVLR</sequence>
<proteinExistence type="predicted"/>
<dbReference type="InterPro" id="IPR016181">
    <property type="entry name" value="Acyl_CoA_acyltransferase"/>
</dbReference>
<accession>A0A7S4J080</accession>
<organism evidence="4">
    <name type="scientific">Odontella aurita</name>
    <dbReference type="NCBI Taxonomy" id="265563"/>
    <lineage>
        <taxon>Eukaryota</taxon>
        <taxon>Sar</taxon>
        <taxon>Stramenopiles</taxon>
        <taxon>Ochrophyta</taxon>
        <taxon>Bacillariophyta</taxon>
        <taxon>Mediophyceae</taxon>
        <taxon>Biddulphiophycidae</taxon>
        <taxon>Eupodiscales</taxon>
        <taxon>Odontellaceae</taxon>
        <taxon>Odontella</taxon>
    </lineage>
</organism>
<feature type="domain" description="N-acetyltransferase" evidence="3">
    <location>
        <begin position="27"/>
        <end position="210"/>
    </location>
</feature>
<dbReference type="PANTHER" id="PTHR43420">
    <property type="entry name" value="ACETYLTRANSFERASE"/>
    <property type="match status" value="1"/>
</dbReference>
<reference evidence="4" key="1">
    <citation type="submission" date="2021-01" db="EMBL/GenBank/DDBJ databases">
        <authorList>
            <person name="Corre E."/>
            <person name="Pelletier E."/>
            <person name="Niang G."/>
            <person name="Scheremetjew M."/>
            <person name="Finn R."/>
            <person name="Kale V."/>
            <person name="Holt S."/>
            <person name="Cochrane G."/>
            <person name="Meng A."/>
            <person name="Brown T."/>
            <person name="Cohen L."/>
        </authorList>
    </citation>
    <scope>NUCLEOTIDE SEQUENCE</scope>
    <source>
        <strain evidence="4">Isolate 1302-5</strain>
    </source>
</reference>
<keyword evidence="1" id="KW-0808">Transferase</keyword>
<dbReference type="SUPFAM" id="SSF55729">
    <property type="entry name" value="Acyl-CoA N-acyltransferases (Nat)"/>
    <property type="match status" value="1"/>
</dbReference>
<dbReference type="GO" id="GO:0016747">
    <property type="term" value="F:acyltransferase activity, transferring groups other than amino-acyl groups"/>
    <property type="evidence" value="ECO:0007669"/>
    <property type="project" value="InterPro"/>
</dbReference>
<dbReference type="Gene3D" id="3.40.630.30">
    <property type="match status" value="1"/>
</dbReference>
<dbReference type="AlphaFoldDB" id="A0A7S4J080"/>
<keyword evidence="2" id="KW-0012">Acyltransferase</keyword>
<dbReference type="Pfam" id="PF00583">
    <property type="entry name" value="Acetyltransf_1"/>
    <property type="match status" value="1"/>
</dbReference>
<gene>
    <name evidence="4" type="ORF">OAUR00152_LOCUS18558</name>
</gene>
<protein>
    <recommendedName>
        <fullName evidence="3">N-acetyltransferase domain-containing protein</fullName>
    </recommendedName>
</protein>
<dbReference type="PROSITE" id="PS51186">
    <property type="entry name" value="GNAT"/>
    <property type="match status" value="1"/>
</dbReference>
<evidence type="ECO:0000313" key="4">
    <source>
        <dbReference type="EMBL" id="CAE2245583.1"/>
    </source>
</evidence>
<dbReference type="CDD" id="cd04301">
    <property type="entry name" value="NAT_SF"/>
    <property type="match status" value="1"/>
</dbReference>
<evidence type="ECO:0000259" key="3">
    <source>
        <dbReference type="PROSITE" id="PS51186"/>
    </source>
</evidence>
<dbReference type="InterPro" id="IPR050680">
    <property type="entry name" value="YpeA/RimI_acetyltransf"/>
</dbReference>
<dbReference type="InterPro" id="IPR000182">
    <property type="entry name" value="GNAT_dom"/>
</dbReference>